<evidence type="ECO:0000256" key="1">
    <source>
        <dbReference type="PROSITE-ProRule" id="PRU00047"/>
    </source>
</evidence>
<keyword evidence="4" id="KW-1185">Reference proteome</keyword>
<dbReference type="GO" id="GO:0008270">
    <property type="term" value="F:zinc ion binding"/>
    <property type="evidence" value="ECO:0007669"/>
    <property type="project" value="UniProtKB-KW"/>
</dbReference>
<dbReference type="WBParaSite" id="TCONS_00016226.p1">
    <property type="protein sequence ID" value="TCONS_00016226.p1"/>
    <property type="gene ID" value="XLOC_010909"/>
</dbReference>
<reference evidence="5" key="1">
    <citation type="submission" date="2024-02" db="UniProtKB">
        <authorList>
            <consortium name="WormBaseParasite"/>
        </authorList>
    </citation>
    <scope>IDENTIFICATION</scope>
</reference>
<dbReference type="SMART" id="SM00343">
    <property type="entry name" value="ZnF_C2HC"/>
    <property type="match status" value="1"/>
</dbReference>
<dbReference type="InterPro" id="IPR001878">
    <property type="entry name" value="Znf_CCHC"/>
</dbReference>
<dbReference type="SUPFAM" id="SSF57756">
    <property type="entry name" value="Retrovirus zinc finger-like domains"/>
    <property type="match status" value="1"/>
</dbReference>
<evidence type="ECO:0000256" key="2">
    <source>
        <dbReference type="SAM" id="MobiDB-lite"/>
    </source>
</evidence>
<dbReference type="GO" id="GO:0019899">
    <property type="term" value="F:enzyme binding"/>
    <property type="evidence" value="ECO:0007669"/>
    <property type="project" value="UniProtKB-ARBA"/>
</dbReference>
<protein>
    <submittedName>
        <fullName evidence="5">Peptidase A2 domain-containing protein</fullName>
    </submittedName>
</protein>
<keyword evidence="1" id="KW-0863">Zinc-finger</keyword>
<name>A0AAF5DNC0_STRER</name>
<evidence type="ECO:0000259" key="3">
    <source>
        <dbReference type="PROSITE" id="PS50158"/>
    </source>
</evidence>
<evidence type="ECO:0000313" key="5">
    <source>
        <dbReference type="WBParaSite" id="TCONS_00016226.p1"/>
    </source>
</evidence>
<dbReference type="Proteomes" id="UP000035681">
    <property type="component" value="Unplaced"/>
</dbReference>
<organism evidence="4 5">
    <name type="scientific">Strongyloides stercoralis</name>
    <name type="common">Threadworm</name>
    <dbReference type="NCBI Taxonomy" id="6248"/>
    <lineage>
        <taxon>Eukaryota</taxon>
        <taxon>Metazoa</taxon>
        <taxon>Ecdysozoa</taxon>
        <taxon>Nematoda</taxon>
        <taxon>Chromadorea</taxon>
        <taxon>Rhabditida</taxon>
        <taxon>Tylenchina</taxon>
        <taxon>Panagrolaimomorpha</taxon>
        <taxon>Strongyloidoidea</taxon>
        <taxon>Strongyloididae</taxon>
        <taxon>Strongyloides</taxon>
    </lineage>
</organism>
<dbReference type="PROSITE" id="PS50158">
    <property type="entry name" value="ZF_CCHC"/>
    <property type="match status" value="1"/>
</dbReference>
<dbReference type="Gene3D" id="4.10.60.10">
    <property type="entry name" value="Zinc finger, CCHC-type"/>
    <property type="match status" value="1"/>
</dbReference>
<keyword evidence="1" id="KW-0862">Zinc</keyword>
<proteinExistence type="predicted"/>
<dbReference type="Pfam" id="PF00098">
    <property type="entry name" value="zf-CCHC"/>
    <property type="match status" value="1"/>
</dbReference>
<accession>A0AAF5DNC0</accession>
<feature type="region of interest" description="Disordered" evidence="2">
    <location>
        <begin position="449"/>
        <end position="468"/>
    </location>
</feature>
<dbReference type="AlphaFoldDB" id="A0AAF5DNC0"/>
<sequence>MSGIDCMHKLNVTAAVGFIHFVNQLFIYGYQIVTLPVKIPFLVYIAIRYAEHTTKELNKIRNFEVDKKAIPISNHCREVRMKITGSDSLSLKSLLFFFDNLTLLKIFPPFTSHKYTQPSELPEKSLLFGKEITEEMYSLCSNTFAQSHTIQVLAFKTKTLGFLHYLRTRQISKLELLENCEKFVNKSEFEQARLREIWVTLETVSEGLEERELLDFTLSAIPFYTDNNKKKIEVVKNLLEIYKLGINRSIVDDSKLGNSKFDEMSTTSMATGSTWRSIEIFDTRSGKSFKKWIEILNDYFIVDNLTDDGAKKAAMRTRLDEEAREFLKANPENVTGTYEQCVALLCERYNGEKTKEAARMRARVYRIDMREEKIYESIVACGELLATTSDLKGEELLRYQINMVHDKLEPYYELWNRLLNNNRYHSLIKCAADMEATWKLISQRRGERKISLRSDNKRDKNSRERRFSQGDKLPITAVRCFNCNQTGHYKNKCPLLTGDRSKVNSKRADISVENQVSDKDIIMETNKMLKLMLENQVFNRGYVIGSNKFDKYKCDDIKVSDKVIDKSDAMKEKVKDIDKIKVKR</sequence>
<dbReference type="InterPro" id="IPR036875">
    <property type="entry name" value="Znf_CCHC_sf"/>
</dbReference>
<evidence type="ECO:0000313" key="4">
    <source>
        <dbReference type="Proteomes" id="UP000035681"/>
    </source>
</evidence>
<keyword evidence="1" id="KW-0479">Metal-binding</keyword>
<feature type="domain" description="CCHC-type" evidence="3">
    <location>
        <begin position="479"/>
        <end position="494"/>
    </location>
</feature>
<dbReference type="GO" id="GO:0003676">
    <property type="term" value="F:nucleic acid binding"/>
    <property type="evidence" value="ECO:0007669"/>
    <property type="project" value="InterPro"/>
</dbReference>